<evidence type="ECO:0000256" key="7">
    <source>
        <dbReference type="HAMAP-Rule" id="MF_00201"/>
    </source>
</evidence>
<dbReference type="Proteomes" id="UP000184204">
    <property type="component" value="Unassembled WGS sequence"/>
</dbReference>
<dbReference type="Pfam" id="PF11967">
    <property type="entry name" value="RecO_N"/>
    <property type="match status" value="1"/>
</dbReference>
<dbReference type="Gene3D" id="1.20.1440.120">
    <property type="entry name" value="Recombination protein O, C-terminal domain"/>
    <property type="match status" value="1"/>
</dbReference>
<evidence type="ECO:0000256" key="4">
    <source>
        <dbReference type="ARBA" id="ARBA00023172"/>
    </source>
</evidence>
<dbReference type="HAMAP" id="MF_00201">
    <property type="entry name" value="RecO"/>
    <property type="match status" value="1"/>
</dbReference>
<evidence type="ECO:0000313" key="10">
    <source>
        <dbReference type="EMBL" id="SHE27434.1"/>
    </source>
</evidence>
<dbReference type="AlphaFoldDB" id="A0A0X8V855"/>
<reference evidence="9 11" key="1">
    <citation type="journal article" date="2016" name="Genome Announc.">
        <title>Complete Genome Sequence of the Amino Acid-Fermenting Clostridium propionicum X2 (DSM 1682).</title>
        <authorList>
            <person name="Poehlein A."/>
            <person name="Schlien K."/>
            <person name="Chowdhury N.P."/>
            <person name="Gottschalk G."/>
            <person name="Buckel W."/>
            <person name="Daniel R."/>
        </authorList>
    </citation>
    <scope>NUCLEOTIDE SEQUENCE [LARGE SCALE GENOMIC DNA]</scope>
    <source>
        <strain evidence="9 11">X2</strain>
    </source>
</reference>
<dbReference type="PANTHER" id="PTHR33991">
    <property type="entry name" value="DNA REPAIR PROTEIN RECO"/>
    <property type="match status" value="1"/>
</dbReference>
<dbReference type="GO" id="GO:0006302">
    <property type="term" value="P:double-strand break repair"/>
    <property type="evidence" value="ECO:0007669"/>
    <property type="project" value="TreeGrafter"/>
</dbReference>
<proteinExistence type="inferred from homology"/>
<reference evidence="11" key="2">
    <citation type="submission" date="2016-01" db="EMBL/GenBank/DDBJ databases">
        <authorList>
            <person name="Poehlein A."/>
            <person name="Schlien K."/>
            <person name="Gottschalk G."/>
            <person name="Buckel W."/>
            <person name="Daniel R."/>
        </authorList>
    </citation>
    <scope>NUCLEOTIDE SEQUENCE [LARGE SCALE GENOMIC DNA]</scope>
    <source>
        <strain evidence="11">X2</strain>
    </source>
</reference>
<keyword evidence="3 7" id="KW-0227">DNA damage</keyword>
<evidence type="ECO:0000313" key="11">
    <source>
        <dbReference type="Proteomes" id="UP000068026"/>
    </source>
</evidence>
<dbReference type="InterPro" id="IPR022572">
    <property type="entry name" value="DNA_rep/recomb_RecO_N"/>
</dbReference>
<name>A0A0X8V855_ANAPI</name>
<dbReference type="InterPro" id="IPR042242">
    <property type="entry name" value="RecO_C"/>
</dbReference>
<dbReference type="PANTHER" id="PTHR33991:SF1">
    <property type="entry name" value="DNA REPAIR PROTEIN RECO"/>
    <property type="match status" value="1"/>
</dbReference>
<dbReference type="SUPFAM" id="SSF57863">
    <property type="entry name" value="ArfGap/RecO-like zinc finger"/>
    <property type="match status" value="1"/>
</dbReference>
<protein>
    <recommendedName>
        <fullName evidence="2 7">DNA repair protein RecO</fullName>
    </recommendedName>
    <alternativeName>
        <fullName evidence="6 7">Recombination protein O</fullName>
    </alternativeName>
</protein>
<evidence type="ECO:0000313" key="9">
    <source>
        <dbReference type="EMBL" id="AMJ39906.1"/>
    </source>
</evidence>
<gene>
    <name evidence="7 9" type="primary">recO</name>
    <name evidence="9" type="ORF">CPRO_02830</name>
    <name evidence="10" type="ORF">SAMN02745151_00068</name>
</gene>
<dbReference type="InterPro" id="IPR037278">
    <property type="entry name" value="ARFGAP/RecO"/>
</dbReference>
<dbReference type="InterPro" id="IPR012340">
    <property type="entry name" value="NA-bd_OB-fold"/>
</dbReference>
<evidence type="ECO:0000256" key="3">
    <source>
        <dbReference type="ARBA" id="ARBA00022763"/>
    </source>
</evidence>
<dbReference type="EMBL" id="FQUA01000001">
    <property type="protein sequence ID" value="SHE27434.1"/>
    <property type="molecule type" value="Genomic_DNA"/>
</dbReference>
<accession>A0A0X8V855</accession>
<dbReference type="GO" id="GO:0043590">
    <property type="term" value="C:bacterial nucleoid"/>
    <property type="evidence" value="ECO:0007669"/>
    <property type="project" value="TreeGrafter"/>
</dbReference>
<dbReference type="InterPro" id="IPR003717">
    <property type="entry name" value="RecO"/>
</dbReference>
<dbReference type="EMBL" id="CP014223">
    <property type="protein sequence ID" value="AMJ39906.1"/>
    <property type="molecule type" value="Genomic_DNA"/>
</dbReference>
<dbReference type="OrthoDB" id="9797083at2"/>
<dbReference type="SUPFAM" id="SSF50249">
    <property type="entry name" value="Nucleic acid-binding proteins"/>
    <property type="match status" value="1"/>
</dbReference>
<reference evidence="12" key="3">
    <citation type="submission" date="2016-11" db="EMBL/GenBank/DDBJ databases">
        <authorList>
            <person name="Jaros S."/>
            <person name="Januszkiewicz K."/>
            <person name="Wedrychowicz H."/>
        </authorList>
    </citation>
    <scope>NUCLEOTIDE SEQUENCE [LARGE SCALE GENOMIC DNA]</scope>
    <source>
        <strain evidence="12">DSM 1682</strain>
    </source>
</reference>
<dbReference type="Pfam" id="PF02565">
    <property type="entry name" value="RecO_C"/>
    <property type="match status" value="1"/>
</dbReference>
<comment type="similarity">
    <text evidence="1 7">Belongs to the RecO family.</text>
</comment>
<comment type="function">
    <text evidence="7">Involved in DNA repair and RecF pathway recombination.</text>
</comment>
<evidence type="ECO:0000256" key="1">
    <source>
        <dbReference type="ARBA" id="ARBA00007452"/>
    </source>
</evidence>
<feature type="domain" description="DNA replication/recombination mediator RecO N-terminal" evidence="8">
    <location>
        <begin position="1"/>
        <end position="79"/>
    </location>
</feature>
<evidence type="ECO:0000313" key="12">
    <source>
        <dbReference type="Proteomes" id="UP000184204"/>
    </source>
</evidence>
<dbReference type="KEGG" id="cpro:CPRO_02830"/>
<evidence type="ECO:0000256" key="5">
    <source>
        <dbReference type="ARBA" id="ARBA00023204"/>
    </source>
</evidence>
<dbReference type="RefSeq" id="WP_066046985.1">
    <property type="nucleotide sequence ID" value="NZ_CP014223.1"/>
</dbReference>
<keyword evidence="4 7" id="KW-0233">DNA recombination</keyword>
<evidence type="ECO:0000259" key="8">
    <source>
        <dbReference type="Pfam" id="PF11967"/>
    </source>
</evidence>
<sequence>MGVVHFRGVVIQENQVGESGKRILVLAKGIGRVMLNARGAKNTKSKLLSGTQLFSYCDFIAYEGKGFYSLTQADLIESFYGIRMDMDRLAEAVYLTELVERTCPAGMEQDETLKLLLYSLAMLEKSQVPPRLISRIFEVKYAQLSGVLSNEGCMVCSRDDAPLYFNESAGEFLCKDHCFGGEISLLGAVQKAISFITEREGKQVFAFTLSEEATNQLDTMMRRYLEIHMGVRLKSREFSKEL</sequence>
<organism evidence="10 12">
    <name type="scientific">Anaerotignum propionicum DSM 1682</name>
    <dbReference type="NCBI Taxonomy" id="991789"/>
    <lineage>
        <taxon>Bacteria</taxon>
        <taxon>Bacillati</taxon>
        <taxon>Bacillota</taxon>
        <taxon>Clostridia</taxon>
        <taxon>Lachnospirales</taxon>
        <taxon>Anaerotignaceae</taxon>
        <taxon>Anaerotignum</taxon>
    </lineage>
</organism>
<dbReference type="GO" id="GO:0006310">
    <property type="term" value="P:DNA recombination"/>
    <property type="evidence" value="ECO:0007669"/>
    <property type="project" value="UniProtKB-UniRule"/>
</dbReference>
<dbReference type="NCBIfam" id="TIGR00613">
    <property type="entry name" value="reco"/>
    <property type="match status" value="1"/>
</dbReference>
<evidence type="ECO:0000256" key="6">
    <source>
        <dbReference type="ARBA" id="ARBA00033409"/>
    </source>
</evidence>
<dbReference type="Proteomes" id="UP000068026">
    <property type="component" value="Chromosome"/>
</dbReference>
<keyword evidence="5 7" id="KW-0234">DNA repair</keyword>
<reference evidence="10" key="4">
    <citation type="submission" date="2016-11" db="EMBL/GenBank/DDBJ databases">
        <authorList>
            <person name="Varghese N."/>
            <person name="Submissions S."/>
        </authorList>
    </citation>
    <scope>NUCLEOTIDE SEQUENCE</scope>
    <source>
        <strain evidence="10">DSM 1682</strain>
    </source>
</reference>
<evidence type="ECO:0000256" key="2">
    <source>
        <dbReference type="ARBA" id="ARBA00021310"/>
    </source>
</evidence>
<keyword evidence="11" id="KW-1185">Reference proteome</keyword>
<dbReference type="Gene3D" id="2.40.50.140">
    <property type="entry name" value="Nucleic acid-binding proteins"/>
    <property type="match status" value="1"/>
</dbReference>